<feature type="region of interest" description="Disordered" evidence="1">
    <location>
        <begin position="62"/>
        <end position="90"/>
    </location>
</feature>
<proteinExistence type="predicted"/>
<sequence>MEISDRALVGEQKQSKGGGVYKALAEGEIRVLVLAPGKFGAPLIASLDQIGLSRAKCDHMDDDVVDTDDRPGDSTEHQTDAKNIVEDERGEEEEYHYEAISYAWGEPRFTCDLRIPGFGKLKITQTLHDALQ</sequence>
<reference evidence="2" key="1">
    <citation type="submission" date="2023-10" db="EMBL/GenBank/DDBJ databases">
        <authorList>
            <person name="Hackl T."/>
        </authorList>
    </citation>
    <scope>NUCLEOTIDE SEQUENCE</scope>
</reference>
<accession>A0AAI8VNF2</accession>
<evidence type="ECO:0000313" key="2">
    <source>
        <dbReference type="EMBL" id="CAJ2508151.1"/>
    </source>
</evidence>
<evidence type="ECO:0000256" key="1">
    <source>
        <dbReference type="SAM" id="MobiDB-lite"/>
    </source>
</evidence>
<dbReference type="EMBL" id="CAUWAG010000010">
    <property type="protein sequence ID" value="CAJ2508151.1"/>
    <property type="molecule type" value="Genomic_DNA"/>
</dbReference>
<keyword evidence="3" id="KW-1185">Reference proteome</keyword>
<name>A0AAI8VNF2_9PEZI</name>
<organism evidence="2 3">
    <name type="scientific">Anthostomella pinea</name>
    <dbReference type="NCBI Taxonomy" id="933095"/>
    <lineage>
        <taxon>Eukaryota</taxon>
        <taxon>Fungi</taxon>
        <taxon>Dikarya</taxon>
        <taxon>Ascomycota</taxon>
        <taxon>Pezizomycotina</taxon>
        <taxon>Sordariomycetes</taxon>
        <taxon>Xylariomycetidae</taxon>
        <taxon>Xylariales</taxon>
        <taxon>Xylariaceae</taxon>
        <taxon>Anthostomella</taxon>
    </lineage>
</organism>
<evidence type="ECO:0000313" key="3">
    <source>
        <dbReference type="Proteomes" id="UP001295740"/>
    </source>
</evidence>
<gene>
    <name evidence="2" type="ORF">KHLLAP_LOCUS8619</name>
</gene>
<dbReference type="AlphaFoldDB" id="A0AAI8VNF2"/>
<comment type="caution">
    <text evidence="2">The sequence shown here is derived from an EMBL/GenBank/DDBJ whole genome shotgun (WGS) entry which is preliminary data.</text>
</comment>
<protein>
    <submittedName>
        <fullName evidence="2">Uu.00g093370.m01.CDS01</fullName>
    </submittedName>
</protein>
<dbReference type="Proteomes" id="UP001295740">
    <property type="component" value="Unassembled WGS sequence"/>
</dbReference>
<feature type="compositionally biased region" description="Basic and acidic residues" evidence="1">
    <location>
        <begin position="67"/>
        <end position="87"/>
    </location>
</feature>